<evidence type="ECO:0000313" key="1">
    <source>
        <dbReference type="EMBL" id="KAG6483698.1"/>
    </source>
</evidence>
<accession>A0A8J5FCK7</accession>
<gene>
    <name evidence="1" type="ORF">ZIOFF_060350</name>
</gene>
<dbReference type="GO" id="GO:0016036">
    <property type="term" value="P:cellular response to phosphate starvation"/>
    <property type="evidence" value="ECO:0007669"/>
    <property type="project" value="InterPro"/>
</dbReference>
<name>A0A8J5FCK7_ZINOF</name>
<dbReference type="PANTHER" id="PTHR45978">
    <property type="entry name" value="SPX DOMAIN-CONTAINING PROTEIN 3"/>
    <property type="match status" value="1"/>
</dbReference>
<sequence length="426" mass="47987">MTFPDHMHLPPHNVPYIIYYPPSLQTSLSSTSSIADTQPILLGESLTTAREEVRHMIESLGRSEVANNFSLEKTKVDEKLKSLSSQLEETIQLLRTETEQSHQYITANAQGLVSVLFFNLFSALLRRLWSATLDSRIAILSPSIVRIESGYDIETVFDGLSMELSCSRSKSCREGSFWYWIPRTVTSTRPKLVAGSAKGWSGHVDGKPREARMNHPTWLTVDSKGVLLEEVIRTREMVHRFPALSLSTVRGQSTCRSRPVLQDVKHAQGSGSRELKANSLYPDKGEEKKIRLCGFEFDPNWDGESGNKEDGQVKILKKYDKRSTGALIRQPFIEKVLQQPFFTTDLLYKLVKECVAMLDHLFPSNNLSISAECDRQNGVPKPAQSGGRVPELEEIKYMQSLYMKSTVAALRSLKQIRSKSSTVKTD</sequence>
<proteinExistence type="predicted"/>
<dbReference type="Proteomes" id="UP000734854">
    <property type="component" value="Unassembled WGS sequence"/>
</dbReference>
<organism evidence="1 2">
    <name type="scientific">Zingiber officinale</name>
    <name type="common">Ginger</name>
    <name type="synonym">Amomum zingiber</name>
    <dbReference type="NCBI Taxonomy" id="94328"/>
    <lineage>
        <taxon>Eukaryota</taxon>
        <taxon>Viridiplantae</taxon>
        <taxon>Streptophyta</taxon>
        <taxon>Embryophyta</taxon>
        <taxon>Tracheophyta</taxon>
        <taxon>Spermatophyta</taxon>
        <taxon>Magnoliopsida</taxon>
        <taxon>Liliopsida</taxon>
        <taxon>Zingiberales</taxon>
        <taxon>Zingiberaceae</taxon>
        <taxon>Zingiber</taxon>
    </lineage>
</organism>
<keyword evidence="2" id="KW-1185">Reference proteome</keyword>
<dbReference type="EMBL" id="JACMSC010000016">
    <property type="protein sequence ID" value="KAG6483698.1"/>
    <property type="molecule type" value="Genomic_DNA"/>
</dbReference>
<comment type="caution">
    <text evidence="1">The sequence shown here is derived from an EMBL/GenBank/DDBJ whole genome shotgun (WGS) entry which is preliminary data.</text>
</comment>
<protein>
    <submittedName>
        <fullName evidence="1">Uncharacterized protein</fullName>
    </submittedName>
</protein>
<reference evidence="1 2" key="1">
    <citation type="submission" date="2020-08" db="EMBL/GenBank/DDBJ databases">
        <title>Plant Genome Project.</title>
        <authorList>
            <person name="Zhang R.-G."/>
        </authorList>
    </citation>
    <scope>NUCLEOTIDE SEQUENCE [LARGE SCALE GENOMIC DNA]</scope>
    <source>
        <tissue evidence="1">Rhizome</tissue>
    </source>
</reference>
<dbReference type="PANTHER" id="PTHR45978:SF5">
    <property type="entry name" value="SPX DOMAIN-CONTAINING PROTEIN 2"/>
    <property type="match status" value="1"/>
</dbReference>
<dbReference type="InterPro" id="IPR031142">
    <property type="entry name" value="SPX_prot"/>
</dbReference>
<dbReference type="AlphaFoldDB" id="A0A8J5FCK7"/>
<evidence type="ECO:0000313" key="2">
    <source>
        <dbReference type="Proteomes" id="UP000734854"/>
    </source>
</evidence>